<gene>
    <name evidence="2" type="ORF">Tco_0654151</name>
</gene>
<reference evidence="2" key="2">
    <citation type="submission" date="2022-01" db="EMBL/GenBank/DDBJ databases">
        <authorList>
            <person name="Yamashiro T."/>
            <person name="Shiraishi A."/>
            <person name="Satake H."/>
            <person name="Nakayama K."/>
        </authorList>
    </citation>
    <scope>NUCLEOTIDE SEQUENCE</scope>
</reference>
<dbReference type="InterPro" id="IPR005162">
    <property type="entry name" value="Retrotrans_gag_dom"/>
</dbReference>
<feature type="domain" description="Retrotransposon gag" evidence="1">
    <location>
        <begin position="441"/>
        <end position="516"/>
    </location>
</feature>
<proteinExistence type="predicted"/>
<name>A0ABQ4X2K8_9ASTR</name>
<protein>
    <submittedName>
        <fullName evidence="2">Retrovirus-related pol polyprotein from transposon TNT 1-94</fullName>
    </submittedName>
</protein>
<sequence length="609" mass="69253">MTTLADKSLLSGGDNKPPMLEKHLYDSWKSRMELYMMNRPHGRMILASVEKGPLVWPTITVDGVTRPKEYTELTPAETIQADCDIKAINIILQGLPTKIYALVSQHHVAKDIWEKIKLLMQGTSLTKQEREYATGAISSQYKVLNTLPAEWSKFVTDVKLLNDLHTTNVDQIHAHLEQHERHANEVRLMHERNSDPLALVASHQMTQSPYQSHQRSYQNSQHQQIVLPYQSSQYGSPFESQQYSVNQSSTPHLITYPPNNYQTSFHHNVYSLSSSIPQIEYSPTVNQQSEFSQLDSGLTILVFKHSDDPIDAINHVMSFLSTLVTSRYLTTNKELRNSSNPRQKPTINETIQPGKDICLNNALNQGGNGMIHGLKIKCCWFKLKQVVKFYMRMTGSFLADLGIPEGPSTQTGITYNDVYQADDLECKWTLIDALAELEKEPPRSILTWDDLVSKFINQFFPPSKTTNLRNEIIRHQQRFDESFYEAWDQFNDLLRACPHHGFSELYQLDTFYNALNANDQDSLNSAPGENFLDKMPRECLRIIESKSKVHNSRNKAVVAKVSSNSSTPGISLDVVALTTEVLKTIVSLNLLSRTRKLGHSTMELRSLIS</sequence>
<accession>A0ABQ4X2K8</accession>
<dbReference type="Proteomes" id="UP001151760">
    <property type="component" value="Unassembled WGS sequence"/>
</dbReference>
<organism evidence="2 3">
    <name type="scientific">Tanacetum coccineum</name>
    <dbReference type="NCBI Taxonomy" id="301880"/>
    <lineage>
        <taxon>Eukaryota</taxon>
        <taxon>Viridiplantae</taxon>
        <taxon>Streptophyta</taxon>
        <taxon>Embryophyta</taxon>
        <taxon>Tracheophyta</taxon>
        <taxon>Spermatophyta</taxon>
        <taxon>Magnoliopsida</taxon>
        <taxon>eudicotyledons</taxon>
        <taxon>Gunneridae</taxon>
        <taxon>Pentapetalae</taxon>
        <taxon>asterids</taxon>
        <taxon>campanulids</taxon>
        <taxon>Asterales</taxon>
        <taxon>Asteraceae</taxon>
        <taxon>Asteroideae</taxon>
        <taxon>Anthemideae</taxon>
        <taxon>Anthemidinae</taxon>
        <taxon>Tanacetum</taxon>
    </lineage>
</organism>
<dbReference type="PANTHER" id="PTHR33223:SF11">
    <property type="entry name" value="ELEMENT PROTEIN, PUTATIVE-RELATED"/>
    <property type="match status" value="1"/>
</dbReference>
<dbReference type="EMBL" id="BQNB010009145">
    <property type="protein sequence ID" value="GJS59367.1"/>
    <property type="molecule type" value="Genomic_DNA"/>
</dbReference>
<evidence type="ECO:0000313" key="2">
    <source>
        <dbReference type="EMBL" id="GJS59367.1"/>
    </source>
</evidence>
<reference evidence="2" key="1">
    <citation type="journal article" date="2022" name="Int. J. Mol. Sci.">
        <title>Draft Genome of Tanacetum Coccineum: Genomic Comparison of Closely Related Tanacetum-Family Plants.</title>
        <authorList>
            <person name="Yamashiro T."/>
            <person name="Shiraishi A."/>
            <person name="Nakayama K."/>
            <person name="Satake H."/>
        </authorList>
    </citation>
    <scope>NUCLEOTIDE SEQUENCE</scope>
</reference>
<dbReference type="PANTHER" id="PTHR33223">
    <property type="entry name" value="CCHC-TYPE DOMAIN-CONTAINING PROTEIN"/>
    <property type="match status" value="1"/>
</dbReference>
<keyword evidence="3" id="KW-1185">Reference proteome</keyword>
<evidence type="ECO:0000313" key="3">
    <source>
        <dbReference type="Proteomes" id="UP001151760"/>
    </source>
</evidence>
<comment type="caution">
    <text evidence="2">The sequence shown here is derived from an EMBL/GenBank/DDBJ whole genome shotgun (WGS) entry which is preliminary data.</text>
</comment>
<evidence type="ECO:0000259" key="1">
    <source>
        <dbReference type="Pfam" id="PF03732"/>
    </source>
</evidence>
<dbReference type="Pfam" id="PF03732">
    <property type="entry name" value="Retrotrans_gag"/>
    <property type="match status" value="1"/>
</dbReference>